<sequence length="68" mass="8124">MDSTFSTQEAQILRKQFDLANMEAMDESAEWRMKYDMEVDRSKRFKTELEQVKKSLACRIETKEITQV</sequence>
<evidence type="ECO:0000313" key="2">
    <source>
        <dbReference type="Proteomes" id="UP000036987"/>
    </source>
</evidence>
<gene>
    <name evidence="1" type="ORF">ZOSMA_260G00020</name>
</gene>
<dbReference type="Proteomes" id="UP000036987">
    <property type="component" value="Unassembled WGS sequence"/>
</dbReference>
<dbReference type="PANTHER" id="PTHR37215:SF1">
    <property type="entry name" value="ACYL-COA-BINDING DOMAIN PROTEIN"/>
    <property type="match status" value="1"/>
</dbReference>
<dbReference type="EMBL" id="LFYR01000892">
    <property type="protein sequence ID" value="KMZ67615.1"/>
    <property type="molecule type" value="Genomic_DNA"/>
</dbReference>
<comment type="caution">
    <text evidence="1">The sequence shown here is derived from an EMBL/GenBank/DDBJ whole genome shotgun (WGS) entry which is preliminary data.</text>
</comment>
<dbReference type="OrthoDB" id="782563at2759"/>
<protein>
    <submittedName>
        <fullName evidence="1">Uncharacterized protein</fullName>
    </submittedName>
</protein>
<organism evidence="1 2">
    <name type="scientific">Zostera marina</name>
    <name type="common">Eelgrass</name>
    <dbReference type="NCBI Taxonomy" id="29655"/>
    <lineage>
        <taxon>Eukaryota</taxon>
        <taxon>Viridiplantae</taxon>
        <taxon>Streptophyta</taxon>
        <taxon>Embryophyta</taxon>
        <taxon>Tracheophyta</taxon>
        <taxon>Spermatophyta</taxon>
        <taxon>Magnoliopsida</taxon>
        <taxon>Liliopsida</taxon>
        <taxon>Zosteraceae</taxon>
        <taxon>Zostera</taxon>
    </lineage>
</organism>
<dbReference type="STRING" id="29655.A0A0K9PHC1"/>
<accession>A0A0K9PHC1</accession>
<keyword evidence="2" id="KW-1185">Reference proteome</keyword>
<dbReference type="AlphaFoldDB" id="A0A0K9PHC1"/>
<proteinExistence type="predicted"/>
<evidence type="ECO:0000313" key="1">
    <source>
        <dbReference type="EMBL" id="KMZ67615.1"/>
    </source>
</evidence>
<dbReference type="PANTHER" id="PTHR37215">
    <property type="entry name" value="ACYL-COA-BINDING DOMAIN PROTEIN"/>
    <property type="match status" value="1"/>
</dbReference>
<name>A0A0K9PHC1_ZOSMR</name>
<reference evidence="2" key="1">
    <citation type="journal article" date="2016" name="Nature">
        <title>The genome of the seagrass Zostera marina reveals angiosperm adaptation to the sea.</title>
        <authorList>
            <person name="Olsen J.L."/>
            <person name="Rouze P."/>
            <person name="Verhelst B."/>
            <person name="Lin Y.-C."/>
            <person name="Bayer T."/>
            <person name="Collen J."/>
            <person name="Dattolo E."/>
            <person name="De Paoli E."/>
            <person name="Dittami S."/>
            <person name="Maumus F."/>
            <person name="Michel G."/>
            <person name="Kersting A."/>
            <person name="Lauritano C."/>
            <person name="Lohaus R."/>
            <person name="Toepel M."/>
            <person name="Tonon T."/>
            <person name="Vanneste K."/>
            <person name="Amirebrahimi M."/>
            <person name="Brakel J."/>
            <person name="Bostroem C."/>
            <person name="Chovatia M."/>
            <person name="Grimwood J."/>
            <person name="Jenkins J.W."/>
            <person name="Jueterbock A."/>
            <person name="Mraz A."/>
            <person name="Stam W.T."/>
            <person name="Tice H."/>
            <person name="Bornberg-Bauer E."/>
            <person name="Green P.J."/>
            <person name="Pearson G.A."/>
            <person name="Procaccini G."/>
            <person name="Duarte C.M."/>
            <person name="Schmutz J."/>
            <person name="Reusch T.B.H."/>
            <person name="Van de Peer Y."/>
        </authorList>
    </citation>
    <scope>NUCLEOTIDE SEQUENCE [LARGE SCALE GENOMIC DNA]</scope>
    <source>
        <strain evidence="2">cv. Finnish</strain>
    </source>
</reference>